<evidence type="ECO:0000313" key="1">
    <source>
        <dbReference type="EMBL" id="GFK94923.1"/>
    </source>
</evidence>
<dbReference type="EMBL" id="BLTE01000013">
    <property type="protein sequence ID" value="GFK94923.1"/>
    <property type="molecule type" value="Genomic_DNA"/>
</dbReference>
<accession>A0A6V8LR11</accession>
<dbReference type="AlphaFoldDB" id="A0A6V8LR11"/>
<gene>
    <name evidence="1" type="ORF">NNJEOMEG_02771</name>
</gene>
<keyword evidence="2" id="KW-1185">Reference proteome</keyword>
<protein>
    <recommendedName>
        <fullName evidence="3">SAP domain-containing protein</fullName>
    </recommendedName>
</protein>
<evidence type="ECO:0008006" key="3">
    <source>
        <dbReference type="Google" id="ProtNLM"/>
    </source>
</evidence>
<reference evidence="1 2" key="1">
    <citation type="submission" date="2020-04" db="EMBL/GenBank/DDBJ databases">
        <authorList>
            <consortium name="Desulfovibrio sp. FSS-1 genome sequencing consortium"/>
            <person name="Shimoshige H."/>
            <person name="Kobayashi H."/>
            <person name="Maekawa T."/>
        </authorList>
    </citation>
    <scope>NUCLEOTIDE SEQUENCE [LARGE SCALE GENOMIC DNA]</scope>
    <source>
        <strain evidence="1 2">SIID29052-01</strain>
    </source>
</reference>
<dbReference type="Proteomes" id="UP000494245">
    <property type="component" value="Unassembled WGS sequence"/>
</dbReference>
<sequence>MNMKEIRDKARDVNLKIAVGWTKTTAVRAIQVAEGYEACFGRGLYSVCGQPDCCFRPDCEKIPGEQ</sequence>
<comment type="caution">
    <text evidence="1">The sequence shown here is derived from an EMBL/GenBank/DDBJ whole genome shotgun (WGS) entry which is preliminary data.</text>
</comment>
<reference evidence="1 2" key="2">
    <citation type="submission" date="2020-05" db="EMBL/GenBank/DDBJ databases">
        <title>Draft genome sequence of Desulfovibrio sp. strainFSS-1.</title>
        <authorList>
            <person name="Shimoshige H."/>
            <person name="Kobayashi H."/>
            <person name="Maekawa T."/>
        </authorList>
    </citation>
    <scope>NUCLEOTIDE SEQUENCE [LARGE SCALE GENOMIC DNA]</scope>
    <source>
        <strain evidence="1 2">SIID29052-01</strain>
    </source>
</reference>
<evidence type="ECO:0000313" key="2">
    <source>
        <dbReference type="Proteomes" id="UP000494245"/>
    </source>
</evidence>
<organism evidence="1 2">
    <name type="scientific">Fundidesulfovibrio magnetotacticus</name>
    <dbReference type="NCBI Taxonomy" id="2730080"/>
    <lineage>
        <taxon>Bacteria</taxon>
        <taxon>Pseudomonadati</taxon>
        <taxon>Thermodesulfobacteriota</taxon>
        <taxon>Desulfovibrionia</taxon>
        <taxon>Desulfovibrionales</taxon>
        <taxon>Desulfovibrionaceae</taxon>
        <taxon>Fundidesulfovibrio</taxon>
    </lineage>
</organism>
<name>A0A6V8LR11_9BACT</name>
<proteinExistence type="predicted"/>
<dbReference type="RefSeq" id="WP_173085486.1">
    <property type="nucleotide sequence ID" value="NZ_BLTE01000013.1"/>
</dbReference>